<organism evidence="1 2">
    <name type="scientific">Klebsiella oxytoca</name>
    <dbReference type="NCBI Taxonomy" id="571"/>
    <lineage>
        <taxon>Bacteria</taxon>
        <taxon>Pseudomonadati</taxon>
        <taxon>Pseudomonadota</taxon>
        <taxon>Gammaproteobacteria</taxon>
        <taxon>Enterobacterales</taxon>
        <taxon>Enterobacteriaceae</taxon>
        <taxon>Klebsiella/Raoultella group</taxon>
        <taxon>Klebsiella</taxon>
    </lineage>
</organism>
<dbReference type="AlphaFoldDB" id="A0AAN5L8A0"/>
<name>A0AAN5L8A0_KLEOX</name>
<sequence length="116" mass="13647">MENNGLVRVLKNEWLESSPGKCYQGKYKTGRFHLTDEFIVKYMMLVHGVDIPNSWVSNSFINIPDIDTRKIMYMECSDLLSNDTMNEIRKAVKSPPDNMKLYRNRDQVTHIEIMEE</sequence>
<evidence type="ECO:0000313" key="2">
    <source>
        <dbReference type="Proteomes" id="UP000856143"/>
    </source>
</evidence>
<comment type="caution">
    <text evidence="1">The sequence shown here is derived from an EMBL/GenBank/DDBJ whole genome shotgun (WGS) entry which is preliminary data.</text>
</comment>
<reference evidence="1" key="2">
    <citation type="submission" date="2020-11" db="EMBL/GenBank/DDBJ databases">
        <authorList>
            <consortium name="NCBI Pathogen Detection Project"/>
        </authorList>
    </citation>
    <scope>NUCLEOTIDE SEQUENCE</scope>
    <source>
        <strain evidence="1">R404</strain>
    </source>
</reference>
<dbReference type="Proteomes" id="UP000856143">
    <property type="component" value="Unassembled WGS sequence"/>
</dbReference>
<dbReference type="EMBL" id="DACSEO010000027">
    <property type="protein sequence ID" value="HAT1681913.1"/>
    <property type="molecule type" value="Genomic_DNA"/>
</dbReference>
<accession>A0AAN5L8A0</accession>
<proteinExistence type="predicted"/>
<protein>
    <submittedName>
        <fullName evidence="1">Uncharacterized protein</fullName>
    </submittedName>
</protein>
<gene>
    <name evidence="1" type="ORF">I8Y21_002591</name>
</gene>
<evidence type="ECO:0000313" key="1">
    <source>
        <dbReference type="EMBL" id="HAT1681913.1"/>
    </source>
</evidence>
<reference evidence="1" key="1">
    <citation type="journal article" date="2018" name="Genome Biol.">
        <title>SKESA: strategic k-mer extension for scrupulous assemblies.</title>
        <authorList>
            <person name="Souvorov A."/>
            <person name="Agarwala R."/>
            <person name="Lipman D.J."/>
        </authorList>
    </citation>
    <scope>NUCLEOTIDE SEQUENCE</scope>
    <source>
        <strain evidence="1">R404</strain>
    </source>
</reference>